<dbReference type="CDD" id="cd02883">
    <property type="entry name" value="NUDIX_Hydrolase"/>
    <property type="match status" value="1"/>
</dbReference>
<evidence type="ECO:0000313" key="4">
    <source>
        <dbReference type="EMBL" id="GIJ58342.1"/>
    </source>
</evidence>
<reference evidence="4" key="1">
    <citation type="submission" date="2021-01" db="EMBL/GenBank/DDBJ databases">
        <title>Whole genome shotgun sequence of Virgisporangium aurantiacum NBRC 16421.</title>
        <authorList>
            <person name="Komaki H."/>
            <person name="Tamura T."/>
        </authorList>
    </citation>
    <scope>NUCLEOTIDE SEQUENCE</scope>
    <source>
        <strain evidence="4">NBRC 16421</strain>
    </source>
</reference>
<comment type="cofactor">
    <cofactor evidence="1">
        <name>Mg(2+)</name>
        <dbReference type="ChEBI" id="CHEBI:18420"/>
    </cofactor>
</comment>
<feature type="domain" description="Nudix hydrolase" evidence="3">
    <location>
        <begin position="3"/>
        <end position="133"/>
    </location>
</feature>
<gene>
    <name evidence="4" type="ORF">Vau01_058580</name>
</gene>
<dbReference type="AlphaFoldDB" id="A0A8J3Z8H6"/>
<organism evidence="4 5">
    <name type="scientific">Virgisporangium aurantiacum</name>
    <dbReference type="NCBI Taxonomy" id="175570"/>
    <lineage>
        <taxon>Bacteria</taxon>
        <taxon>Bacillati</taxon>
        <taxon>Actinomycetota</taxon>
        <taxon>Actinomycetes</taxon>
        <taxon>Micromonosporales</taxon>
        <taxon>Micromonosporaceae</taxon>
        <taxon>Virgisporangium</taxon>
    </lineage>
</organism>
<keyword evidence="5" id="KW-1185">Reference proteome</keyword>
<evidence type="ECO:0000259" key="3">
    <source>
        <dbReference type="PROSITE" id="PS51462"/>
    </source>
</evidence>
<dbReference type="RefSeq" id="WP_203998918.1">
    <property type="nucleotide sequence ID" value="NZ_BOPG01000034.1"/>
</dbReference>
<dbReference type="PANTHER" id="PTHR43046">
    <property type="entry name" value="GDP-MANNOSE MANNOSYL HYDROLASE"/>
    <property type="match status" value="1"/>
</dbReference>
<dbReference type="SUPFAM" id="SSF55811">
    <property type="entry name" value="Nudix"/>
    <property type="match status" value="1"/>
</dbReference>
<dbReference type="Proteomes" id="UP000612585">
    <property type="component" value="Unassembled WGS sequence"/>
</dbReference>
<accession>A0A8J3Z8H6</accession>
<dbReference type="Pfam" id="PF00293">
    <property type="entry name" value="NUDIX"/>
    <property type="match status" value="1"/>
</dbReference>
<comment type="caution">
    <text evidence="4">The sequence shown here is derived from an EMBL/GenBank/DDBJ whole genome shotgun (WGS) entry which is preliminary data.</text>
</comment>
<proteinExistence type="predicted"/>
<sequence length="155" mass="16760">MNSLTSAVGAVITDEAGRVLLCQQRHGHRLWGLPGGKIRTDEDPIHAAIRDIREETGCETEIVDLVGLYRLTGDGCGDDLPDVLTYVFRGRLSASDVAVNSPRIARLSWHAPDDLPEPMTATTRHALAHATEGRSGVVCAVERDKEPEIPEAVSV</sequence>
<evidence type="ECO:0000313" key="5">
    <source>
        <dbReference type="Proteomes" id="UP000612585"/>
    </source>
</evidence>
<protein>
    <submittedName>
        <fullName evidence="4">NUDIX hydrolase</fullName>
    </submittedName>
</protein>
<dbReference type="InterPro" id="IPR015797">
    <property type="entry name" value="NUDIX_hydrolase-like_dom_sf"/>
</dbReference>
<dbReference type="PROSITE" id="PS51462">
    <property type="entry name" value="NUDIX"/>
    <property type="match status" value="1"/>
</dbReference>
<dbReference type="GO" id="GO:0016787">
    <property type="term" value="F:hydrolase activity"/>
    <property type="evidence" value="ECO:0007669"/>
    <property type="project" value="UniProtKB-KW"/>
</dbReference>
<dbReference type="Gene3D" id="3.90.79.10">
    <property type="entry name" value="Nucleoside Triphosphate Pyrophosphohydrolase"/>
    <property type="match status" value="1"/>
</dbReference>
<dbReference type="InterPro" id="IPR000086">
    <property type="entry name" value="NUDIX_hydrolase_dom"/>
</dbReference>
<keyword evidence="2 4" id="KW-0378">Hydrolase</keyword>
<dbReference type="EMBL" id="BOPG01000034">
    <property type="protein sequence ID" value="GIJ58342.1"/>
    <property type="molecule type" value="Genomic_DNA"/>
</dbReference>
<evidence type="ECO:0000256" key="1">
    <source>
        <dbReference type="ARBA" id="ARBA00001946"/>
    </source>
</evidence>
<dbReference type="PANTHER" id="PTHR43046:SF14">
    <property type="entry name" value="MUTT_NUDIX FAMILY PROTEIN"/>
    <property type="match status" value="1"/>
</dbReference>
<evidence type="ECO:0000256" key="2">
    <source>
        <dbReference type="ARBA" id="ARBA00022801"/>
    </source>
</evidence>
<name>A0A8J3Z8H6_9ACTN</name>